<comment type="caution">
    <text evidence="4">The sequence shown here is derived from an EMBL/GenBank/DDBJ whole genome shotgun (WGS) entry which is preliminary data.</text>
</comment>
<dbReference type="GO" id="GO:0043812">
    <property type="term" value="F:phosphatidylinositol-4-phosphate phosphatase activity"/>
    <property type="evidence" value="ECO:0007669"/>
    <property type="project" value="TreeGrafter"/>
</dbReference>
<feature type="compositionally biased region" description="Low complexity" evidence="1">
    <location>
        <begin position="250"/>
        <end position="260"/>
    </location>
</feature>
<feature type="domain" description="SAC" evidence="2">
    <location>
        <begin position="288"/>
        <end position="623"/>
    </location>
</feature>
<feature type="compositionally biased region" description="Basic and acidic residues" evidence="1">
    <location>
        <begin position="866"/>
        <end position="878"/>
    </location>
</feature>
<feature type="region of interest" description="Disordered" evidence="1">
    <location>
        <begin position="830"/>
        <end position="878"/>
    </location>
</feature>
<dbReference type="InterPro" id="IPR034753">
    <property type="entry name" value="hSac2"/>
</dbReference>
<reference evidence="4 5" key="1">
    <citation type="submission" date="2020-12" db="EMBL/GenBank/DDBJ databases">
        <title>Metabolic potential, ecology and presence of endohyphal bacteria is reflected in genomic diversity of Mucoromycotina.</title>
        <authorList>
            <person name="Muszewska A."/>
            <person name="Okrasinska A."/>
            <person name="Steczkiewicz K."/>
            <person name="Drgas O."/>
            <person name="Orlowska M."/>
            <person name="Perlinska-Lenart U."/>
            <person name="Aleksandrzak-Piekarczyk T."/>
            <person name="Szatraj K."/>
            <person name="Zielenkiewicz U."/>
            <person name="Pilsyk S."/>
            <person name="Malc E."/>
            <person name="Mieczkowski P."/>
            <person name="Kruszewska J.S."/>
            <person name="Biernat P."/>
            <person name="Pawlowska J."/>
        </authorList>
    </citation>
    <scope>NUCLEOTIDE SEQUENCE [LARGE SCALE GENOMIC DNA]</scope>
    <source>
        <strain evidence="4 5">CBS 142.35</strain>
    </source>
</reference>
<dbReference type="EMBL" id="JAEPRB010000018">
    <property type="protein sequence ID" value="KAG2226265.1"/>
    <property type="molecule type" value="Genomic_DNA"/>
</dbReference>
<feature type="region of interest" description="Disordered" evidence="1">
    <location>
        <begin position="126"/>
        <end position="260"/>
    </location>
</feature>
<evidence type="ECO:0008006" key="6">
    <source>
        <dbReference type="Google" id="ProtNLM"/>
    </source>
</evidence>
<dbReference type="PANTHER" id="PTHR45662">
    <property type="entry name" value="PHOSPHATIDYLINOSITIDE PHOSPHATASE SAC1"/>
    <property type="match status" value="1"/>
</dbReference>
<evidence type="ECO:0000313" key="4">
    <source>
        <dbReference type="EMBL" id="KAG2226265.1"/>
    </source>
</evidence>
<dbReference type="GO" id="GO:0046856">
    <property type="term" value="P:phosphatidylinositol dephosphorylation"/>
    <property type="evidence" value="ECO:0007669"/>
    <property type="project" value="TreeGrafter"/>
</dbReference>
<name>A0A8H7VMN5_9FUNG</name>
<dbReference type="OrthoDB" id="405996at2759"/>
<dbReference type="Pfam" id="PF02383">
    <property type="entry name" value="Syja_N"/>
    <property type="match status" value="1"/>
</dbReference>
<feature type="compositionally biased region" description="Acidic residues" evidence="1">
    <location>
        <begin position="131"/>
        <end position="148"/>
    </location>
</feature>
<protein>
    <recommendedName>
        <fullName evidence="6">SAC domain-containing protein</fullName>
    </recommendedName>
</protein>
<proteinExistence type="predicted"/>
<feature type="compositionally biased region" description="Polar residues" evidence="1">
    <location>
        <begin position="830"/>
        <end position="841"/>
    </location>
</feature>
<feature type="compositionally biased region" description="Low complexity" evidence="1">
    <location>
        <begin position="160"/>
        <end position="186"/>
    </location>
</feature>
<dbReference type="PROSITE" id="PS50275">
    <property type="entry name" value="SAC"/>
    <property type="match status" value="1"/>
</dbReference>
<dbReference type="PROSITE" id="PS51791">
    <property type="entry name" value="HSAC2"/>
    <property type="match status" value="1"/>
</dbReference>
<organism evidence="4 5">
    <name type="scientific">Circinella minor</name>
    <dbReference type="NCBI Taxonomy" id="1195481"/>
    <lineage>
        <taxon>Eukaryota</taxon>
        <taxon>Fungi</taxon>
        <taxon>Fungi incertae sedis</taxon>
        <taxon>Mucoromycota</taxon>
        <taxon>Mucoromycotina</taxon>
        <taxon>Mucoromycetes</taxon>
        <taxon>Mucorales</taxon>
        <taxon>Lichtheimiaceae</taxon>
        <taxon>Circinella</taxon>
    </lineage>
</organism>
<gene>
    <name evidence="4" type="ORF">INT45_005937</name>
</gene>
<dbReference type="PANTHER" id="PTHR45662:SF7">
    <property type="entry name" value="SACI DOMAIN PROTEIN (AFU_ORTHOLOGUE AFUA_1G15890)"/>
    <property type="match status" value="1"/>
</dbReference>
<evidence type="ECO:0000259" key="2">
    <source>
        <dbReference type="PROSITE" id="PS50275"/>
    </source>
</evidence>
<dbReference type="Pfam" id="PF12456">
    <property type="entry name" value="hSac2"/>
    <property type="match status" value="1"/>
</dbReference>
<evidence type="ECO:0000313" key="5">
    <source>
        <dbReference type="Proteomes" id="UP000646827"/>
    </source>
</evidence>
<feature type="compositionally biased region" description="Low complexity" evidence="1">
    <location>
        <begin position="196"/>
        <end position="212"/>
    </location>
</feature>
<feature type="compositionally biased region" description="Basic and acidic residues" evidence="1">
    <location>
        <begin position="225"/>
        <end position="235"/>
    </location>
</feature>
<feature type="compositionally biased region" description="Low complexity" evidence="1">
    <location>
        <begin position="842"/>
        <end position="856"/>
    </location>
</feature>
<sequence>MLVTEPPLSTESLEGTIQLHVLDDAFFFVNQNGQSLRMSFDGMIAQGESNWEPPKDEFRSYEIYGILGIIQGILEKFLVVITRVQLLGRIFGHPIYVIEQVACLSFDTKKACAKLDLKTKSLRNNSSILSNDDDDSSDANSSDDEEEENNHVTKRKSNATPTISASTPTTTTTKRSSSFFSLSSSTVLEPKEDSQRQSASSSPSPTARRSSTLMARFRLSLGSKNKTDDDHDNRKPVVGSTPALTRSKSLKTTSSSDSSINNNSTQDLFAALTLNENIALDERLVKQVTELFSRSMFIYSPDYDITNSFQRSFDDPTLKTKKNMPLWKQVDKRFWWNEYISREFQLRDLNDWILPVMQGTMQIEPCEIEGRQFDFILISRRSRERAGMRYQRRGVNEQGQVANFVETEQIIIFNRDEEPHVASFVQTRGSIPIFWSQSPYSLHPIPTLDRDEEENDLAFKRHFTEQVRLYGKQIAVNLTELEGREAIVGSEYRRHMEHLADPNIKYVEFDFHRETKGMRFENISRLSTSLRNDLEKFAHFWEAGTDTVYCRQSGVVRTNCMDCLDRTNVVQSAFARIVLNLQLMRFGITEFPDEGIRYYEQFEVIFNHVWANNGDMISRMYAGTSALKGDFTRTGKRNITGMMNDASNSLARMYLNTVKDFWRQATIDYVLGYHKIEIFRHVPKSTLMSAEPGVERRMVKIRMDAIEVSSDIVIEDDERKIAGWTLLSPNEPQKRRAKKFEEKVVLLTEAALYICSYNYNLEKVVQFKRIPLDTITSVQVGEYILSSTTPVSRDINQNYGFLLFYDPNRELTRLNTGSIRNQSLNDLNIPSTLTMTNHSHASSSSSSSSSSKSSNSDESDDNDSVIETKMKKDNKKDEQEQRTFLAFKGVRYNVLGELSDEEIKSVREQIMDITNQIASVCGRENDPQFLIQKPVISLEQAEDTDGIFKKMGLKIKKAIWI</sequence>
<accession>A0A8H7VMN5</accession>
<evidence type="ECO:0000256" key="1">
    <source>
        <dbReference type="SAM" id="MobiDB-lite"/>
    </source>
</evidence>
<dbReference type="InterPro" id="IPR002013">
    <property type="entry name" value="SAC_dom"/>
</dbReference>
<keyword evidence="5" id="KW-1185">Reference proteome</keyword>
<dbReference type="AlphaFoldDB" id="A0A8H7VMN5"/>
<dbReference type="Proteomes" id="UP000646827">
    <property type="component" value="Unassembled WGS sequence"/>
</dbReference>
<dbReference type="GO" id="GO:0005783">
    <property type="term" value="C:endoplasmic reticulum"/>
    <property type="evidence" value="ECO:0007669"/>
    <property type="project" value="TreeGrafter"/>
</dbReference>
<evidence type="ECO:0000259" key="3">
    <source>
        <dbReference type="PROSITE" id="PS51791"/>
    </source>
</evidence>
<dbReference type="InterPro" id="IPR022158">
    <property type="entry name" value="Inositol_phosphatase"/>
</dbReference>
<feature type="domain" description="HSac2" evidence="3">
    <location>
        <begin position="696"/>
        <end position="866"/>
    </location>
</feature>